<sequence>MYSYSFTESLQRTSWGFNPEDTLDTYELTTVTYGTASSSFLAIRCLFQLATDSEKNHPDIAQIIKSDFYVDD</sequence>
<dbReference type="Proteomes" id="UP000030742">
    <property type="component" value="Unassembled WGS sequence"/>
</dbReference>
<dbReference type="EMBL" id="KB632216">
    <property type="protein sequence ID" value="ERL90161.1"/>
    <property type="molecule type" value="Genomic_DNA"/>
</dbReference>
<name>U4UHS4_DENPD</name>
<reference evidence="1 2" key="1">
    <citation type="journal article" date="2013" name="Genome Biol.">
        <title>Draft genome of the mountain pine beetle, Dendroctonus ponderosae Hopkins, a major forest pest.</title>
        <authorList>
            <person name="Keeling C.I."/>
            <person name="Yuen M.M."/>
            <person name="Liao N.Y."/>
            <person name="Docking T.R."/>
            <person name="Chan S.K."/>
            <person name="Taylor G.A."/>
            <person name="Palmquist D.L."/>
            <person name="Jackman S.D."/>
            <person name="Nguyen A."/>
            <person name="Li M."/>
            <person name="Henderson H."/>
            <person name="Janes J.K."/>
            <person name="Zhao Y."/>
            <person name="Pandoh P."/>
            <person name="Moore R."/>
            <person name="Sperling F.A."/>
            <person name="Huber D.P."/>
            <person name="Birol I."/>
            <person name="Jones S.J."/>
            <person name="Bohlmann J."/>
        </authorList>
    </citation>
    <scope>NUCLEOTIDE SEQUENCE</scope>
</reference>
<protein>
    <submittedName>
        <fullName evidence="1">Uncharacterized protein</fullName>
    </submittedName>
</protein>
<evidence type="ECO:0000313" key="2">
    <source>
        <dbReference type="Proteomes" id="UP000030742"/>
    </source>
</evidence>
<evidence type="ECO:0000313" key="1">
    <source>
        <dbReference type="EMBL" id="ERL90161.1"/>
    </source>
</evidence>
<gene>
    <name evidence="1" type="ORF">D910_07515</name>
</gene>
<organism evidence="1 2">
    <name type="scientific">Dendroctonus ponderosae</name>
    <name type="common">Mountain pine beetle</name>
    <dbReference type="NCBI Taxonomy" id="77166"/>
    <lineage>
        <taxon>Eukaryota</taxon>
        <taxon>Metazoa</taxon>
        <taxon>Ecdysozoa</taxon>
        <taxon>Arthropoda</taxon>
        <taxon>Hexapoda</taxon>
        <taxon>Insecta</taxon>
        <taxon>Pterygota</taxon>
        <taxon>Neoptera</taxon>
        <taxon>Endopterygota</taxon>
        <taxon>Coleoptera</taxon>
        <taxon>Polyphaga</taxon>
        <taxon>Cucujiformia</taxon>
        <taxon>Curculionidae</taxon>
        <taxon>Scolytinae</taxon>
        <taxon>Dendroctonus</taxon>
    </lineage>
</organism>
<dbReference type="AlphaFoldDB" id="U4UHS4"/>
<proteinExistence type="predicted"/>
<accession>U4UHS4</accession>